<keyword evidence="2" id="KW-1185">Reference proteome</keyword>
<dbReference type="PANTHER" id="PTHR31286">
    <property type="entry name" value="GLYCINE-RICH CELL WALL STRUCTURAL PROTEIN 1.8-LIKE"/>
    <property type="match status" value="1"/>
</dbReference>
<dbReference type="PANTHER" id="PTHR31286:SF79">
    <property type="entry name" value="N-6 ADENINE-SPECIFIC DNA METHYLASE"/>
    <property type="match status" value="1"/>
</dbReference>
<dbReference type="Gramene" id="PGSC0003DMT400059475">
    <property type="protein sequence ID" value="PGSC0003DMT400059475"/>
    <property type="gene ID" value="PGSC0003DMG400023108"/>
</dbReference>
<evidence type="ECO:0000313" key="2">
    <source>
        <dbReference type="Proteomes" id="UP000011115"/>
    </source>
</evidence>
<name>M1C4A6_SOLTU</name>
<proteinExistence type="predicted"/>
<dbReference type="AlphaFoldDB" id="M1C4A6"/>
<dbReference type="InParanoid" id="M1C4A6"/>
<reference evidence="2" key="1">
    <citation type="journal article" date="2011" name="Nature">
        <title>Genome sequence and analysis of the tuber crop potato.</title>
        <authorList>
            <consortium name="The Potato Genome Sequencing Consortium"/>
        </authorList>
    </citation>
    <scope>NUCLEOTIDE SEQUENCE [LARGE SCALE GENOMIC DNA]</scope>
    <source>
        <strain evidence="2">cv. DM1-3 516 R44</strain>
    </source>
</reference>
<sequence length="190" mass="21424">MELSKSEIDEETTENIAWVSFLNLFPTFFGKKSLFSLATAVGKPLQLDQATINQSRPSCAKVRVLVDLAASLPKAVVVNILDAMTGKLKSDKIPIKYDYIPKYCSECKIQGHIKNIHKILHPELREFNESKEMAKGTEVEEPSYPKICGNKTITNLVSTFVEITYHKCENWQATNVKVDSHICGSLVEFW</sequence>
<dbReference type="PaxDb" id="4113-PGSC0003DMT400059475"/>
<accession>M1C4A6</accession>
<dbReference type="Proteomes" id="UP000011115">
    <property type="component" value="Unassembled WGS sequence"/>
</dbReference>
<protein>
    <submittedName>
        <fullName evidence="1">Uncharacterized protein</fullName>
    </submittedName>
</protein>
<organism evidence="1 2">
    <name type="scientific">Solanum tuberosum</name>
    <name type="common">Potato</name>
    <dbReference type="NCBI Taxonomy" id="4113"/>
    <lineage>
        <taxon>Eukaryota</taxon>
        <taxon>Viridiplantae</taxon>
        <taxon>Streptophyta</taxon>
        <taxon>Embryophyta</taxon>
        <taxon>Tracheophyta</taxon>
        <taxon>Spermatophyta</taxon>
        <taxon>Magnoliopsida</taxon>
        <taxon>eudicotyledons</taxon>
        <taxon>Gunneridae</taxon>
        <taxon>Pentapetalae</taxon>
        <taxon>asterids</taxon>
        <taxon>lamiids</taxon>
        <taxon>Solanales</taxon>
        <taxon>Solanaceae</taxon>
        <taxon>Solanoideae</taxon>
        <taxon>Solaneae</taxon>
        <taxon>Solanum</taxon>
    </lineage>
</organism>
<evidence type="ECO:0000313" key="1">
    <source>
        <dbReference type="EnsemblPlants" id="PGSC0003DMT400059475"/>
    </source>
</evidence>
<reference evidence="1" key="2">
    <citation type="submission" date="2015-06" db="UniProtKB">
        <authorList>
            <consortium name="EnsemblPlants"/>
        </authorList>
    </citation>
    <scope>IDENTIFICATION</scope>
    <source>
        <strain evidence="1">DM1-3 516 R44</strain>
    </source>
</reference>
<dbReference type="eggNOG" id="ENOG502T1CR">
    <property type="taxonomic scope" value="Eukaryota"/>
</dbReference>
<dbReference type="STRING" id="4113.M1C4A6"/>
<dbReference type="InterPro" id="IPR040256">
    <property type="entry name" value="At4g02000-like"/>
</dbReference>
<dbReference type="EnsemblPlants" id="PGSC0003DMT400059475">
    <property type="protein sequence ID" value="PGSC0003DMT400059475"/>
    <property type="gene ID" value="PGSC0003DMG400023108"/>
</dbReference>
<dbReference type="HOGENOM" id="CLU_1430331_0_0_1"/>